<accession>A0A098QXN5</accession>
<comment type="catalytic activity">
    <reaction evidence="6">
        <text>Endohydrolysis of (1-&gt;4)-beta-D-xylosidic linkages in xylans.</text>
        <dbReference type="EC" id="3.2.1.8"/>
    </reaction>
</comment>
<dbReference type="EC" id="3.2.1.8" evidence="6"/>
<evidence type="ECO:0000256" key="1">
    <source>
        <dbReference type="ARBA" id="ARBA00022801"/>
    </source>
</evidence>
<evidence type="ECO:0000256" key="5">
    <source>
        <dbReference type="PROSITE-ProRule" id="PRU10061"/>
    </source>
</evidence>
<dbReference type="Gene3D" id="3.20.20.80">
    <property type="entry name" value="Glycosidases"/>
    <property type="match status" value="1"/>
</dbReference>
<dbReference type="PRINTS" id="PR00134">
    <property type="entry name" value="GLHYDRLASE10"/>
</dbReference>
<reference evidence="8 9" key="1">
    <citation type="submission" date="2014-05" db="EMBL/GenBank/DDBJ databases">
        <title>De novo Genome Sequence of Spirocheata sp.</title>
        <authorList>
            <person name="Shivani Y."/>
            <person name="Subhash Y."/>
            <person name="Tushar L."/>
            <person name="Sasikala C."/>
            <person name="Ramana C.V."/>
        </authorList>
    </citation>
    <scope>NUCLEOTIDE SEQUENCE [LARGE SCALE GENOMIC DNA]</scope>
    <source>
        <strain evidence="8 9">JC230</strain>
    </source>
</reference>
<dbReference type="PROSITE" id="PS51760">
    <property type="entry name" value="GH10_2"/>
    <property type="match status" value="1"/>
</dbReference>
<protein>
    <recommendedName>
        <fullName evidence="6">Beta-xylanase</fullName>
        <ecNumber evidence="6">3.2.1.8</ecNumber>
    </recommendedName>
</protein>
<gene>
    <name evidence="8" type="ORF">DC28_12315</name>
</gene>
<keyword evidence="3 6" id="KW-0326">Glycosidase</keyword>
<feature type="active site" description="Nucleophile" evidence="5">
    <location>
        <position position="233"/>
    </location>
</feature>
<keyword evidence="4 6" id="KW-0624">Polysaccharide degradation</keyword>
<dbReference type="AlphaFoldDB" id="A0A098QXN5"/>
<evidence type="ECO:0000313" key="8">
    <source>
        <dbReference type="EMBL" id="KGE71232.1"/>
    </source>
</evidence>
<dbReference type="Proteomes" id="UP000029692">
    <property type="component" value="Unassembled WGS sequence"/>
</dbReference>
<dbReference type="InterPro" id="IPR044846">
    <property type="entry name" value="GH10"/>
</dbReference>
<keyword evidence="9" id="KW-1185">Reference proteome</keyword>
<dbReference type="InterPro" id="IPR031158">
    <property type="entry name" value="GH10_AS"/>
</dbReference>
<dbReference type="eggNOG" id="COG3693">
    <property type="taxonomic scope" value="Bacteria"/>
</dbReference>
<proteinExistence type="inferred from homology"/>
<dbReference type="PANTHER" id="PTHR31490:SF90">
    <property type="entry name" value="ENDO-1,4-BETA-XYLANASE A"/>
    <property type="match status" value="1"/>
</dbReference>
<dbReference type="PANTHER" id="PTHR31490">
    <property type="entry name" value="GLYCOSYL HYDROLASE"/>
    <property type="match status" value="1"/>
</dbReference>
<dbReference type="GO" id="GO:0000272">
    <property type="term" value="P:polysaccharide catabolic process"/>
    <property type="evidence" value="ECO:0007669"/>
    <property type="project" value="UniProtKB-KW"/>
</dbReference>
<comment type="caution">
    <text evidence="8">The sequence shown here is derived from an EMBL/GenBank/DDBJ whole genome shotgun (WGS) entry which is preliminary data.</text>
</comment>
<evidence type="ECO:0000256" key="3">
    <source>
        <dbReference type="ARBA" id="ARBA00023295"/>
    </source>
</evidence>
<evidence type="ECO:0000259" key="7">
    <source>
        <dbReference type="PROSITE" id="PS51760"/>
    </source>
</evidence>
<dbReference type="InterPro" id="IPR001000">
    <property type="entry name" value="GH10_dom"/>
</dbReference>
<dbReference type="EMBL" id="JNUP01000067">
    <property type="protein sequence ID" value="KGE71232.1"/>
    <property type="molecule type" value="Genomic_DNA"/>
</dbReference>
<dbReference type="SUPFAM" id="SSF51445">
    <property type="entry name" value="(Trans)glycosidases"/>
    <property type="match status" value="1"/>
</dbReference>
<keyword evidence="1 6" id="KW-0378">Hydrolase</keyword>
<sequence>MNGVFSEHFTIGGAVNSSTVLGSRELIVKHFGSLTAENEMKPMVIHPRMGSWIPYGADEIANLAREHGMGMRGHTLVWHQQTPGWFFSSMGAQASPEVLLERLEDHFTRMQDRYGDVVYAWDVVNEAISDAPGEFLRPSPYLEILGEDYIEEAFRLAKRIMPDAKLYYNDYSVLDPAKQDKIYTLLSGLLEKGVPIDGIGFQGHWNIYFPDSRTLERGIQRFAALGLDVQITELDVSVYRHEDRATRLKEPTPEILELQADRYREIFQTLVNNSQYVSNVTFWGVADDKTWLDNFPVSGRKNWPLLFAEDHSPKPAYYAVVEAAGGNP</sequence>
<evidence type="ECO:0000256" key="2">
    <source>
        <dbReference type="ARBA" id="ARBA00023277"/>
    </source>
</evidence>
<dbReference type="STRING" id="1480694.DC28_12315"/>
<evidence type="ECO:0000256" key="4">
    <source>
        <dbReference type="ARBA" id="ARBA00023326"/>
    </source>
</evidence>
<dbReference type="Pfam" id="PF00331">
    <property type="entry name" value="Glyco_hydro_10"/>
    <property type="match status" value="1"/>
</dbReference>
<evidence type="ECO:0000256" key="6">
    <source>
        <dbReference type="RuleBase" id="RU361174"/>
    </source>
</evidence>
<dbReference type="GO" id="GO:0031176">
    <property type="term" value="F:endo-1,4-beta-xylanase activity"/>
    <property type="evidence" value="ECO:0007669"/>
    <property type="project" value="UniProtKB-EC"/>
</dbReference>
<name>A0A098QXN5_9SPIO</name>
<feature type="domain" description="GH10" evidence="7">
    <location>
        <begin position="1"/>
        <end position="323"/>
    </location>
</feature>
<evidence type="ECO:0000313" key="9">
    <source>
        <dbReference type="Proteomes" id="UP000029692"/>
    </source>
</evidence>
<dbReference type="InterPro" id="IPR017853">
    <property type="entry name" value="GH"/>
</dbReference>
<comment type="similarity">
    <text evidence="6">Belongs to the glycosyl hydrolase 10 (cellulase F) family.</text>
</comment>
<keyword evidence="2 6" id="KW-0119">Carbohydrate metabolism</keyword>
<dbReference type="SMART" id="SM00633">
    <property type="entry name" value="Glyco_10"/>
    <property type="match status" value="1"/>
</dbReference>
<organism evidence="8 9">
    <name type="scientific">Spirochaeta lutea</name>
    <dbReference type="NCBI Taxonomy" id="1480694"/>
    <lineage>
        <taxon>Bacteria</taxon>
        <taxon>Pseudomonadati</taxon>
        <taxon>Spirochaetota</taxon>
        <taxon>Spirochaetia</taxon>
        <taxon>Spirochaetales</taxon>
        <taxon>Spirochaetaceae</taxon>
        <taxon>Spirochaeta</taxon>
    </lineage>
</organism>
<dbReference type="PROSITE" id="PS00591">
    <property type="entry name" value="GH10_1"/>
    <property type="match status" value="1"/>
</dbReference>